<dbReference type="PANTHER" id="PTHR43690">
    <property type="entry name" value="NARDILYSIN"/>
    <property type="match status" value="1"/>
</dbReference>
<feature type="domain" description="Peptidase M16 C-terminal" evidence="12">
    <location>
        <begin position="706"/>
        <end position="907"/>
    </location>
</feature>
<dbReference type="PATRIC" id="fig|1122985.7.peg.3063"/>
<dbReference type="InterPro" id="IPR007863">
    <property type="entry name" value="Peptidase_M16_C"/>
</dbReference>
<evidence type="ECO:0000256" key="8">
    <source>
        <dbReference type="RuleBase" id="RU004447"/>
    </source>
</evidence>
<feature type="signal peptide" evidence="10">
    <location>
        <begin position="1"/>
        <end position="19"/>
    </location>
</feature>
<dbReference type="eggNOG" id="COG0612">
    <property type="taxonomic scope" value="Bacteria"/>
</dbReference>
<evidence type="ECO:0000256" key="6">
    <source>
        <dbReference type="ARBA" id="ARBA00022833"/>
    </source>
</evidence>
<feature type="domain" description="Peptidase M16 N-terminal" evidence="11">
    <location>
        <begin position="45"/>
        <end position="181"/>
    </location>
</feature>
<evidence type="ECO:0000259" key="12">
    <source>
        <dbReference type="Pfam" id="PF05193"/>
    </source>
</evidence>
<dbReference type="Pfam" id="PF05193">
    <property type="entry name" value="Peptidase_M16_C"/>
    <property type="match status" value="2"/>
</dbReference>
<name>A0A069QDX6_HOYLO</name>
<organism evidence="13 14">
    <name type="scientific">Hoylesella loescheii DSM 19665 = JCM 12249 = ATCC 15930</name>
    <dbReference type="NCBI Taxonomy" id="1122985"/>
    <lineage>
        <taxon>Bacteria</taxon>
        <taxon>Pseudomonadati</taxon>
        <taxon>Bacteroidota</taxon>
        <taxon>Bacteroidia</taxon>
        <taxon>Bacteroidales</taxon>
        <taxon>Prevotellaceae</taxon>
        <taxon>Hoylesella</taxon>
    </lineage>
</organism>
<reference evidence="13 14" key="1">
    <citation type="submission" date="2013-08" db="EMBL/GenBank/DDBJ databases">
        <authorList>
            <person name="Weinstock G."/>
            <person name="Sodergren E."/>
            <person name="Wylie T."/>
            <person name="Fulton L."/>
            <person name="Fulton R."/>
            <person name="Fronick C."/>
            <person name="O'Laughlin M."/>
            <person name="Godfrey J."/>
            <person name="Miner T."/>
            <person name="Herter B."/>
            <person name="Appelbaum E."/>
            <person name="Cordes M."/>
            <person name="Lek S."/>
            <person name="Wollam A."/>
            <person name="Pepin K.H."/>
            <person name="Palsikar V.B."/>
            <person name="Mitreva M."/>
            <person name="Wilson R.K."/>
        </authorList>
    </citation>
    <scope>NUCLEOTIDE SEQUENCE [LARGE SCALE GENOMIC DNA]</scope>
    <source>
        <strain evidence="13 14">ATCC 15930</strain>
    </source>
</reference>
<keyword evidence="14" id="KW-1185">Reference proteome</keyword>
<dbReference type="RefSeq" id="WP_018967102.1">
    <property type="nucleotide sequence ID" value="NZ_KB899213.1"/>
</dbReference>
<feature type="chain" id="PRO_5001665124" evidence="10">
    <location>
        <begin position="20"/>
        <end position="974"/>
    </location>
</feature>
<feature type="region of interest" description="Disordered" evidence="9">
    <location>
        <begin position="744"/>
        <end position="768"/>
    </location>
</feature>
<dbReference type="GO" id="GO:0004222">
    <property type="term" value="F:metalloendopeptidase activity"/>
    <property type="evidence" value="ECO:0007669"/>
    <property type="project" value="InterPro"/>
</dbReference>
<evidence type="ECO:0000256" key="1">
    <source>
        <dbReference type="ARBA" id="ARBA00001947"/>
    </source>
</evidence>
<evidence type="ECO:0000313" key="13">
    <source>
        <dbReference type="EMBL" id="KDR51005.1"/>
    </source>
</evidence>
<dbReference type="InterPro" id="IPR001431">
    <property type="entry name" value="Pept_M16_Zn_BS"/>
</dbReference>
<evidence type="ECO:0000256" key="10">
    <source>
        <dbReference type="SAM" id="SignalP"/>
    </source>
</evidence>
<keyword evidence="10" id="KW-0732">Signal</keyword>
<keyword evidence="5" id="KW-0378">Hydrolase</keyword>
<sequence>MKKYLFILALALFALSANAKRTQATLSTDPNLHVGKLPNGLTYYILRNNTPPNRANFYLAQCVGSLQETENQRGLAHFLEHLCFNGTRHFPSNTLVAYLESLGLKFGQNINAYTGMERTVYHLNNVPTARASALDSCLLALRDWACDISFAPEEINKERGVIREEWRQRNSATARMIQRNLERLYPNSLYARRTPIGLMEIIDTVGSSTLRQYYHRWYHPKNQAVIVVGDVDVARTAKRIEALFAPIRPTKAARRPAIVPVADNAKPIVVVDSDAEQRTTLVQVFCKTPPITPAEKPTRSYYALLARRSLMMSMLRMRLAEQVVKPQCPFTQAVVGYGVYLYASSKYAFQVTIMAKDGQAQAATQTVMTELWRAAKHGFTPAELARAKAEERNIIERQYAARNEVGNNYLGNQLVEHALSGEPMPSPDVLRQLRTSIVDAITPADVQQWLRKMLPTSGRNLVVLSLNPLREGANTPTEEGLLQAVLQPATANITPYEDNTPNQPLLKTLPKAGTVVSQSTEPTLGIERIGLSNGVTVLLKPTALRKGELLMTAFAPGGSSRLGQADFANVRFFNRIVGSSGLGDFSSQQLTKLLTGQTANANLSLDTYWLSLNGSAAPRDAECLFQQTYLYFTALRADQQAFDNIMANSRARLNQVAGLPEMALSDSLTATLHAHNPRFANNTLADLDRVDLNRILTLARQGTANAANFTFVFVGDFQRDSLLALVCRYIASLPASKPLLVPSQPAPINERPLHHQEAPQGPASVTSAASNDEATLVGPMRSVQTYARGITRNHFRHAMTTPKANAYIVWWAKGTPYTLANIVMAEAVGQLLGMRYTQRIREEMGAAYSTDASCTLAADVNNAYLKLYGICPMKPELVDSTLNAMRAEAENMAHNIDPTLLENVKRHLAKRFEERAKQNSTWLRAVQTWAQQGIDIHTNYLAELQNITPQRLQQFVAHQLMSQGNRVEVVMMPE</sequence>
<evidence type="ECO:0000256" key="4">
    <source>
        <dbReference type="ARBA" id="ARBA00022723"/>
    </source>
</evidence>
<protein>
    <submittedName>
        <fullName evidence="13">Peptidase, M16 family</fullName>
    </submittedName>
</protein>
<evidence type="ECO:0000259" key="11">
    <source>
        <dbReference type="Pfam" id="PF00675"/>
    </source>
</evidence>
<dbReference type="InterPro" id="IPR011765">
    <property type="entry name" value="Pept_M16_N"/>
</dbReference>
<gene>
    <name evidence="13" type="ORF">HMPREF1991_02959</name>
</gene>
<comment type="cofactor">
    <cofactor evidence="1">
        <name>Zn(2+)</name>
        <dbReference type="ChEBI" id="CHEBI:29105"/>
    </cofactor>
</comment>
<comment type="caution">
    <text evidence="13">The sequence shown here is derived from an EMBL/GenBank/DDBJ whole genome shotgun (WGS) entry which is preliminary data.</text>
</comment>
<keyword evidence="3" id="KW-0645">Protease</keyword>
<dbReference type="AlphaFoldDB" id="A0A069QDX6"/>
<accession>A0A069QDX6</accession>
<proteinExistence type="inferred from homology"/>
<dbReference type="GO" id="GO:0006508">
    <property type="term" value="P:proteolysis"/>
    <property type="evidence" value="ECO:0007669"/>
    <property type="project" value="UniProtKB-KW"/>
</dbReference>
<dbReference type="InterPro" id="IPR011249">
    <property type="entry name" value="Metalloenz_LuxS/M16"/>
</dbReference>
<dbReference type="SUPFAM" id="SSF63411">
    <property type="entry name" value="LuxS/MPP-like metallohydrolase"/>
    <property type="match status" value="4"/>
</dbReference>
<evidence type="ECO:0000256" key="3">
    <source>
        <dbReference type="ARBA" id="ARBA00022670"/>
    </source>
</evidence>
<evidence type="ECO:0000256" key="9">
    <source>
        <dbReference type="SAM" id="MobiDB-lite"/>
    </source>
</evidence>
<comment type="similarity">
    <text evidence="2 8">Belongs to the peptidase M16 family.</text>
</comment>
<dbReference type="PROSITE" id="PS00143">
    <property type="entry name" value="INSULINASE"/>
    <property type="match status" value="1"/>
</dbReference>
<dbReference type="EMBL" id="JNGW01000128">
    <property type="protein sequence ID" value="KDR51005.1"/>
    <property type="molecule type" value="Genomic_DNA"/>
</dbReference>
<dbReference type="GO" id="GO:0046872">
    <property type="term" value="F:metal ion binding"/>
    <property type="evidence" value="ECO:0007669"/>
    <property type="project" value="UniProtKB-KW"/>
</dbReference>
<dbReference type="PANTHER" id="PTHR43690:SF34">
    <property type="entry name" value="ZINC PROTEASE PQQL-LIKE"/>
    <property type="match status" value="1"/>
</dbReference>
<dbReference type="Pfam" id="PF00675">
    <property type="entry name" value="Peptidase_M16"/>
    <property type="match status" value="1"/>
</dbReference>
<evidence type="ECO:0000256" key="7">
    <source>
        <dbReference type="ARBA" id="ARBA00023049"/>
    </source>
</evidence>
<dbReference type="Gene3D" id="3.30.830.10">
    <property type="entry name" value="Metalloenzyme, LuxS/M16 peptidase-like"/>
    <property type="match status" value="4"/>
</dbReference>
<keyword evidence="6" id="KW-0862">Zinc</keyword>
<evidence type="ECO:0000256" key="5">
    <source>
        <dbReference type="ARBA" id="ARBA00022801"/>
    </source>
</evidence>
<keyword evidence="7" id="KW-0482">Metalloprotease</keyword>
<feature type="domain" description="Peptidase M16 C-terminal" evidence="12">
    <location>
        <begin position="210"/>
        <end position="389"/>
    </location>
</feature>
<keyword evidence="4" id="KW-0479">Metal-binding</keyword>
<dbReference type="Proteomes" id="UP000027442">
    <property type="component" value="Unassembled WGS sequence"/>
</dbReference>
<dbReference type="InterPro" id="IPR050626">
    <property type="entry name" value="Peptidase_M16"/>
</dbReference>
<evidence type="ECO:0000256" key="2">
    <source>
        <dbReference type="ARBA" id="ARBA00007261"/>
    </source>
</evidence>
<dbReference type="HOGENOM" id="CLU_008156_0_0_10"/>
<evidence type="ECO:0000313" key="14">
    <source>
        <dbReference type="Proteomes" id="UP000027442"/>
    </source>
</evidence>